<proteinExistence type="predicted"/>
<evidence type="ECO:0000313" key="1">
    <source>
        <dbReference type="EMBL" id="KAK3800047.1"/>
    </source>
</evidence>
<gene>
    <name evidence="1" type="ORF">RRG08_029769</name>
</gene>
<sequence length="96" mass="10507">MYEPCDWVEDDQGNLDQIGFPLATGPKRHGEVCAAEAIPLPTPGSAFKHSAASACDWPGWSQTQKRTIGKGCRLQIDVQNQNGVEENKKRGRGEPE</sequence>
<dbReference type="AlphaFoldDB" id="A0AAE1B5Q6"/>
<name>A0AAE1B5Q6_9GAST</name>
<organism evidence="1 2">
    <name type="scientific">Elysia crispata</name>
    <name type="common">lettuce slug</name>
    <dbReference type="NCBI Taxonomy" id="231223"/>
    <lineage>
        <taxon>Eukaryota</taxon>
        <taxon>Metazoa</taxon>
        <taxon>Spiralia</taxon>
        <taxon>Lophotrochozoa</taxon>
        <taxon>Mollusca</taxon>
        <taxon>Gastropoda</taxon>
        <taxon>Heterobranchia</taxon>
        <taxon>Euthyneura</taxon>
        <taxon>Panpulmonata</taxon>
        <taxon>Sacoglossa</taxon>
        <taxon>Placobranchoidea</taxon>
        <taxon>Plakobranchidae</taxon>
        <taxon>Elysia</taxon>
    </lineage>
</organism>
<dbReference type="Proteomes" id="UP001283361">
    <property type="component" value="Unassembled WGS sequence"/>
</dbReference>
<accession>A0AAE1B5Q6</accession>
<comment type="caution">
    <text evidence="1">The sequence shown here is derived from an EMBL/GenBank/DDBJ whole genome shotgun (WGS) entry which is preliminary data.</text>
</comment>
<protein>
    <submittedName>
        <fullName evidence="1">Uncharacterized protein</fullName>
    </submittedName>
</protein>
<dbReference type="EMBL" id="JAWDGP010000503">
    <property type="protein sequence ID" value="KAK3800047.1"/>
    <property type="molecule type" value="Genomic_DNA"/>
</dbReference>
<keyword evidence="2" id="KW-1185">Reference proteome</keyword>
<reference evidence="1" key="1">
    <citation type="journal article" date="2023" name="G3 (Bethesda)">
        <title>A reference genome for the long-term kleptoplast-retaining sea slug Elysia crispata morphotype clarki.</title>
        <authorList>
            <person name="Eastman K.E."/>
            <person name="Pendleton A.L."/>
            <person name="Shaikh M.A."/>
            <person name="Suttiyut T."/>
            <person name="Ogas R."/>
            <person name="Tomko P."/>
            <person name="Gavelis G."/>
            <person name="Widhalm J.R."/>
            <person name="Wisecaver J.H."/>
        </authorList>
    </citation>
    <scope>NUCLEOTIDE SEQUENCE</scope>
    <source>
        <strain evidence="1">ECLA1</strain>
    </source>
</reference>
<evidence type="ECO:0000313" key="2">
    <source>
        <dbReference type="Proteomes" id="UP001283361"/>
    </source>
</evidence>